<reference evidence="1" key="2">
    <citation type="journal article" date="2008" name="PLoS Biol.">
        <title>Population genomic analysis of strain variation in Leptospirillum group II bacteria involved in acid mine drainage formation.</title>
        <authorList>
            <person name="Simmons S.L."/>
            <person name="Dibartolo G."/>
            <person name="Denef V.J."/>
            <person name="Goltsman D.S."/>
            <person name="Thelen M.P."/>
            <person name="Banfield J.F."/>
        </authorList>
    </citation>
    <scope>NUCLEOTIDE SEQUENCE [LARGE SCALE GENOMIC DNA]</scope>
</reference>
<proteinExistence type="predicted"/>
<sequence>MNPLSIFVGLLVSAMLTAAGLPFVLSEIHSSRLSALEADIGKIQAASASFGKSQDTYTGISCPALVQSGFWPTGGCSGSDFDLPDLPNTTVTVTAPTPETFEITATTTYYTASDLSMACNAWGPKSNSCTPRGSTLSIVFQ</sequence>
<accession>B6APA0</accession>
<name>B6APA0_9BACT</name>
<organism evidence="1">
    <name type="scientific">Leptospirillum sp. Group II '5-way CG'</name>
    <dbReference type="NCBI Taxonomy" id="419541"/>
    <lineage>
        <taxon>Bacteria</taxon>
        <taxon>Pseudomonadati</taxon>
        <taxon>Nitrospirota</taxon>
        <taxon>Nitrospiria</taxon>
        <taxon>Nitrospirales</taxon>
        <taxon>Nitrospiraceae</taxon>
        <taxon>Leptospirillum</taxon>
    </lineage>
</organism>
<dbReference type="EMBL" id="DS995260">
    <property type="protein sequence ID" value="EDZ39086.1"/>
    <property type="molecule type" value="Genomic_DNA"/>
</dbReference>
<reference evidence="1" key="1">
    <citation type="journal article" date="2004" name="Nature">
        <title>Community structure and metabolism through reconstruction of microbial genomes from the environment.</title>
        <authorList>
            <person name="Tyson G.W."/>
            <person name="Chapman J."/>
            <person name="Hugenholtz P."/>
            <person name="Allen E.E."/>
            <person name="Ram R.J."/>
            <person name="Richardson P.M."/>
            <person name="Solovyev V.V."/>
            <person name="Rubin E.M."/>
            <person name="Rokhsar D.S."/>
            <person name="Banfield J.F."/>
        </authorList>
    </citation>
    <scope>NUCLEOTIDE SEQUENCE [LARGE SCALE GENOMIC DNA]</scope>
</reference>
<protein>
    <submittedName>
        <fullName evidence="1">Uncharacterized protein</fullName>
    </submittedName>
</protein>
<dbReference type="AlphaFoldDB" id="B6APA0"/>
<evidence type="ECO:0000313" key="1">
    <source>
        <dbReference type="EMBL" id="EDZ39086.1"/>
    </source>
</evidence>
<gene>
    <name evidence="1" type="ORF">CGL2_11226004</name>
</gene>